<dbReference type="EMBL" id="UINC01039779">
    <property type="protein sequence ID" value="SVB38758.1"/>
    <property type="molecule type" value="Genomic_DNA"/>
</dbReference>
<organism evidence="1">
    <name type="scientific">marine metagenome</name>
    <dbReference type="NCBI Taxonomy" id="408172"/>
    <lineage>
        <taxon>unclassified sequences</taxon>
        <taxon>metagenomes</taxon>
        <taxon>ecological metagenomes</taxon>
    </lineage>
</organism>
<accession>A0A382DK28</accession>
<proteinExistence type="predicted"/>
<dbReference type="AlphaFoldDB" id="A0A382DK28"/>
<name>A0A382DK28_9ZZZZ</name>
<reference evidence="1" key="1">
    <citation type="submission" date="2018-05" db="EMBL/GenBank/DDBJ databases">
        <authorList>
            <person name="Lanie J.A."/>
            <person name="Ng W.-L."/>
            <person name="Kazmierczak K.M."/>
            <person name="Andrzejewski T.M."/>
            <person name="Davidsen T.M."/>
            <person name="Wayne K.J."/>
            <person name="Tettelin H."/>
            <person name="Glass J.I."/>
            <person name="Rusch D."/>
            <person name="Podicherti R."/>
            <person name="Tsui H.-C.T."/>
            <person name="Winkler M.E."/>
        </authorList>
    </citation>
    <scope>NUCLEOTIDE SEQUENCE</scope>
</reference>
<gene>
    <name evidence="1" type="ORF">METZ01_LOCUS191612</name>
</gene>
<sequence length="253" mass="30313">MEEHLYEDRPFSQSQIDQMIRRNGDSKCYDNFLSQEEFEQLRSMCLAIKDWPEHGKVSKYKGFTEAESVGKIIKRILNDRMQEWIGDHTIDFYAWQESIIPWKIHPDIRWHNTKIPYKMVLFPLDVELENSSERLETEWNSTWTIAFDQRSYLEGSKNTGIKKVGNDQEDWVRIYDQEGIHHLKEGYHITHEEHEKYMSHFPYSHLKGLSINSMFKWKPRAANYWDNNQMHCSNNFLNNGIRTKRCLIACTSQ</sequence>
<evidence type="ECO:0008006" key="2">
    <source>
        <dbReference type="Google" id="ProtNLM"/>
    </source>
</evidence>
<protein>
    <recommendedName>
        <fullName evidence="2">Aspartyl/asparaginy/proline hydroxylase domain-containing protein</fullName>
    </recommendedName>
</protein>
<evidence type="ECO:0000313" key="1">
    <source>
        <dbReference type="EMBL" id="SVB38758.1"/>
    </source>
</evidence>